<keyword evidence="4" id="KW-1185">Reference proteome</keyword>
<dbReference type="InterPro" id="IPR012942">
    <property type="entry name" value="SRR1-like"/>
</dbReference>
<evidence type="ECO:0000313" key="3">
    <source>
        <dbReference type="EMBL" id="KAJ7716233.1"/>
    </source>
</evidence>
<reference evidence="3" key="1">
    <citation type="submission" date="2023-03" db="EMBL/GenBank/DDBJ databases">
        <title>Massive genome expansion in bonnet fungi (Mycena s.s.) driven by repeated elements and novel gene families across ecological guilds.</title>
        <authorList>
            <consortium name="Lawrence Berkeley National Laboratory"/>
            <person name="Harder C.B."/>
            <person name="Miyauchi S."/>
            <person name="Viragh M."/>
            <person name="Kuo A."/>
            <person name="Thoen E."/>
            <person name="Andreopoulos B."/>
            <person name="Lu D."/>
            <person name="Skrede I."/>
            <person name="Drula E."/>
            <person name="Henrissat B."/>
            <person name="Morin E."/>
            <person name="Kohler A."/>
            <person name="Barry K."/>
            <person name="LaButti K."/>
            <person name="Morin E."/>
            <person name="Salamov A."/>
            <person name="Lipzen A."/>
            <person name="Mereny Z."/>
            <person name="Hegedus B."/>
            <person name="Baldrian P."/>
            <person name="Stursova M."/>
            <person name="Weitz H."/>
            <person name="Taylor A."/>
            <person name="Grigoriev I.V."/>
            <person name="Nagy L.G."/>
            <person name="Martin F."/>
            <person name="Kauserud H."/>
        </authorList>
    </citation>
    <scope>NUCLEOTIDE SEQUENCE</scope>
    <source>
        <strain evidence="3">CBHHK188m</strain>
    </source>
</reference>
<feature type="domain" description="SRR1-like" evidence="2">
    <location>
        <begin position="226"/>
        <end position="326"/>
    </location>
</feature>
<evidence type="ECO:0000259" key="2">
    <source>
        <dbReference type="Pfam" id="PF07985"/>
    </source>
</evidence>
<dbReference type="Proteomes" id="UP001215280">
    <property type="component" value="Unassembled WGS sequence"/>
</dbReference>
<feature type="region of interest" description="Disordered" evidence="1">
    <location>
        <begin position="369"/>
        <end position="395"/>
    </location>
</feature>
<dbReference type="EMBL" id="JARJLG010000335">
    <property type="protein sequence ID" value="KAJ7716233.1"/>
    <property type="molecule type" value="Genomic_DNA"/>
</dbReference>
<accession>A0AAD7MG93</accession>
<protein>
    <recommendedName>
        <fullName evidence="2">SRR1-like domain-containing protein</fullName>
    </recommendedName>
</protein>
<gene>
    <name evidence="3" type="ORF">DFH07DRAFT_862426</name>
</gene>
<sequence>MLRRDVLVHPFYPTWRLRLHPTSRLFTRVCAVHGPECSDFSSLVLHHVNDSWNPNDRDAHPIWTHNFVDLCSQRDNSPHQCDDLCHLFQLQRSQSVPTAVPHPVLFDEIAYFHGSNHWDMHWESVPAFSLHPSLAHMLDSKQTHLVATHLRQIKRYYSAMEGAGFFAQTACFMKTIFLSPDADRPRCPTSAFGAGFSGFDRIDERGWDRAGYESTAEHSQEAWNLRTSYQIAYFVALGRIFQIPAGHLVAYDPCYSLVDIVLLGTLGVRAFRKGDPGLKALRTFSNATLFYAPGAEQCVFTDAIARAAPIENLIILGGDASWCESSTAVFTTHYRCVRVPEYITANNGEAPCGEENCLQWIPSSRTVPFDTARGPAREPPVRNMVMPDGSLQPDD</sequence>
<dbReference type="AlphaFoldDB" id="A0AAD7MG93"/>
<evidence type="ECO:0000313" key="4">
    <source>
        <dbReference type="Proteomes" id="UP001215280"/>
    </source>
</evidence>
<proteinExistence type="predicted"/>
<dbReference type="Pfam" id="PF07985">
    <property type="entry name" value="SRR1"/>
    <property type="match status" value="1"/>
</dbReference>
<name>A0AAD7MG93_9AGAR</name>
<evidence type="ECO:0000256" key="1">
    <source>
        <dbReference type="SAM" id="MobiDB-lite"/>
    </source>
</evidence>
<organism evidence="3 4">
    <name type="scientific">Mycena maculata</name>
    <dbReference type="NCBI Taxonomy" id="230809"/>
    <lineage>
        <taxon>Eukaryota</taxon>
        <taxon>Fungi</taxon>
        <taxon>Dikarya</taxon>
        <taxon>Basidiomycota</taxon>
        <taxon>Agaricomycotina</taxon>
        <taxon>Agaricomycetes</taxon>
        <taxon>Agaricomycetidae</taxon>
        <taxon>Agaricales</taxon>
        <taxon>Marasmiineae</taxon>
        <taxon>Mycenaceae</taxon>
        <taxon>Mycena</taxon>
    </lineage>
</organism>
<comment type="caution">
    <text evidence="3">The sequence shown here is derived from an EMBL/GenBank/DDBJ whole genome shotgun (WGS) entry which is preliminary data.</text>
</comment>